<dbReference type="Pfam" id="PF09092">
    <property type="entry name" value="Lyase_N"/>
    <property type="match status" value="1"/>
</dbReference>
<dbReference type="InterPro" id="IPR015176">
    <property type="entry name" value="Lyase_N"/>
</dbReference>
<gene>
    <name evidence="2" type="ORF">PZH42_28575</name>
</gene>
<dbReference type="SUPFAM" id="SSF49785">
    <property type="entry name" value="Galactose-binding domain-like"/>
    <property type="match status" value="1"/>
</dbReference>
<reference evidence="2" key="1">
    <citation type="submission" date="2023-03" db="EMBL/GenBank/DDBJ databases">
        <title>DFI Biobank Strains.</title>
        <authorList>
            <person name="Mostad J."/>
            <person name="Paddock L."/>
            <person name="Medina S."/>
            <person name="Waligurski E."/>
            <person name="Barat B."/>
            <person name="Smith R."/>
            <person name="Burgo V."/>
            <person name="Metcalfe C."/>
            <person name="Woodson C."/>
            <person name="Sundararajan A."/>
            <person name="Ramaswamy R."/>
            <person name="Lin H."/>
            <person name="Pamer E.G."/>
        </authorList>
    </citation>
    <scope>NUCLEOTIDE SEQUENCE</scope>
    <source>
        <strain evidence="2">DFI.9.5</strain>
    </source>
</reference>
<name>A0AAW6MCQ5_9BACE</name>
<dbReference type="GO" id="GO:0042597">
    <property type="term" value="C:periplasmic space"/>
    <property type="evidence" value="ECO:0007669"/>
    <property type="project" value="TreeGrafter"/>
</dbReference>
<evidence type="ECO:0000313" key="3">
    <source>
        <dbReference type="Proteomes" id="UP001221924"/>
    </source>
</evidence>
<sequence length="102" mass="11558">LLSFEQPELPAGLSATKATLGISDQHNKDGTHSLRWTFDPGSVLTLQRDLKFEKKDPTGKDTYLSAFIDWVYNAKAQDTTIEFEFLKYGKKCTSFPYGINYT</sequence>
<dbReference type="RefSeq" id="WP_275203006.1">
    <property type="nucleotide sequence ID" value="NZ_JARFID010000535.1"/>
</dbReference>
<dbReference type="GO" id="GO:0006027">
    <property type="term" value="P:glycosaminoglycan catabolic process"/>
    <property type="evidence" value="ECO:0007669"/>
    <property type="project" value="InterPro"/>
</dbReference>
<dbReference type="InterPro" id="IPR008979">
    <property type="entry name" value="Galactose-bd-like_sf"/>
</dbReference>
<dbReference type="Gene3D" id="2.60.120.430">
    <property type="entry name" value="Galactose-binding lectin"/>
    <property type="match status" value="1"/>
</dbReference>
<evidence type="ECO:0000313" key="2">
    <source>
        <dbReference type="EMBL" id="MDE8697983.1"/>
    </source>
</evidence>
<dbReference type="PANTHER" id="PTHR37322">
    <property type="match status" value="1"/>
</dbReference>
<evidence type="ECO:0000259" key="1">
    <source>
        <dbReference type="Pfam" id="PF09092"/>
    </source>
</evidence>
<comment type="caution">
    <text evidence="2">The sequence shown here is derived from an EMBL/GenBank/DDBJ whole genome shotgun (WGS) entry which is preliminary data.</text>
</comment>
<organism evidence="2 3">
    <name type="scientific">Bacteroides cellulosilyticus</name>
    <dbReference type="NCBI Taxonomy" id="246787"/>
    <lineage>
        <taxon>Bacteria</taxon>
        <taxon>Pseudomonadati</taxon>
        <taxon>Bacteroidota</taxon>
        <taxon>Bacteroidia</taxon>
        <taxon>Bacteroidales</taxon>
        <taxon>Bacteroidaceae</taxon>
        <taxon>Bacteroides</taxon>
    </lineage>
</organism>
<dbReference type="Proteomes" id="UP001221924">
    <property type="component" value="Unassembled WGS sequence"/>
</dbReference>
<dbReference type="AlphaFoldDB" id="A0AAW6MCQ5"/>
<dbReference type="EMBL" id="JARFID010000535">
    <property type="protein sequence ID" value="MDE8697983.1"/>
    <property type="molecule type" value="Genomic_DNA"/>
</dbReference>
<dbReference type="PANTHER" id="PTHR37322:SF3">
    <property type="entry name" value="CHONDROITIN SULFATE ABC EXOLYASE"/>
    <property type="match status" value="1"/>
</dbReference>
<dbReference type="InterPro" id="IPR039174">
    <property type="entry name" value="Chondroitin_ABC_lyase"/>
</dbReference>
<dbReference type="GO" id="GO:0016837">
    <property type="term" value="F:carbon-oxygen lyase activity, acting on polysaccharides"/>
    <property type="evidence" value="ECO:0007669"/>
    <property type="project" value="TreeGrafter"/>
</dbReference>
<feature type="domain" description="Lyase N-terminal" evidence="1">
    <location>
        <begin position="2"/>
        <end position="101"/>
    </location>
</feature>
<accession>A0AAW6MCQ5</accession>
<feature type="non-terminal residue" evidence="2">
    <location>
        <position position="102"/>
    </location>
</feature>
<proteinExistence type="predicted"/>
<protein>
    <submittedName>
        <fullName evidence="2">Chondroitinase family protein</fullName>
    </submittedName>
</protein>
<feature type="non-terminal residue" evidence="2">
    <location>
        <position position="1"/>
    </location>
</feature>